<evidence type="ECO:0000313" key="2">
    <source>
        <dbReference type="EMBL" id="MXQ09789.1"/>
    </source>
</evidence>
<comment type="caution">
    <text evidence="2">The sequence shown here is derived from an EMBL/GenBank/DDBJ whole genome shotgun (WGS) entry which is preliminary data.</text>
</comment>
<reference evidence="2 3" key="1">
    <citation type="submission" date="2019-12" db="EMBL/GenBank/DDBJ databases">
        <authorList>
            <person name="Lee S.D."/>
        </authorList>
    </citation>
    <scope>NUCLEOTIDE SEQUENCE [LARGE SCALE GENOMIC DNA]</scope>
    <source>
        <strain evidence="2 3">GH1-50</strain>
    </source>
</reference>
<dbReference type="Pfam" id="PF01370">
    <property type="entry name" value="Epimerase"/>
    <property type="match status" value="1"/>
</dbReference>
<dbReference type="AlphaFoldDB" id="A0A7C9IJE1"/>
<evidence type="ECO:0000313" key="3">
    <source>
        <dbReference type="Proteomes" id="UP000480350"/>
    </source>
</evidence>
<protein>
    <submittedName>
        <fullName evidence="2">Epimerase</fullName>
    </submittedName>
</protein>
<dbReference type="Proteomes" id="UP000480350">
    <property type="component" value="Unassembled WGS sequence"/>
</dbReference>
<keyword evidence="3" id="KW-1185">Reference proteome</keyword>
<dbReference type="InterPro" id="IPR036291">
    <property type="entry name" value="NAD(P)-bd_dom_sf"/>
</dbReference>
<sequence>MKGTVLILGASGKVGRHSGKAFETAGWTVKRFNRRADDMIEAARGVDVIVNGLNPPNYHDWKTILPAITREVIEAARTSGATVILPGNVYHFGDRPGTWSEKTPARPVSEKGRLRLELERAYRESGVQTIVLRGGNFIDPDGDDCVLSAVYLRSIRKGKITLPGPESTRQSFCYLPDWARATVDLAEMRGSLEQFEDIPFPGHTLSAAEIRDTLERALGRKLGFTSFPWAVLTLLSPFLEFAREVREMRYLWNTDHALGGDKFASLLPDFTATDVEAALVSALPSGMLGPN</sequence>
<dbReference type="Gene3D" id="3.40.50.720">
    <property type="entry name" value="NAD(P)-binding Rossmann-like Domain"/>
    <property type="match status" value="1"/>
</dbReference>
<dbReference type="EMBL" id="WUPT01000006">
    <property type="protein sequence ID" value="MXQ09789.1"/>
    <property type="molecule type" value="Genomic_DNA"/>
</dbReference>
<proteinExistence type="predicted"/>
<dbReference type="InterPro" id="IPR001509">
    <property type="entry name" value="Epimerase_deHydtase"/>
</dbReference>
<gene>
    <name evidence="2" type="ORF">GQ651_18230</name>
</gene>
<dbReference type="RefSeq" id="WP_160765715.1">
    <property type="nucleotide sequence ID" value="NZ_WUPT01000006.1"/>
</dbReference>
<reference evidence="2 3" key="2">
    <citation type="submission" date="2020-03" db="EMBL/GenBank/DDBJ databases">
        <title>Kangsaoukella pontilimi gen. nov., sp. nov., a new member of the family Rhodobacteraceae isolated from a tidal mudflat.</title>
        <authorList>
            <person name="Kim I.S."/>
        </authorList>
    </citation>
    <scope>NUCLEOTIDE SEQUENCE [LARGE SCALE GENOMIC DNA]</scope>
    <source>
        <strain evidence="2 3">GH1-50</strain>
    </source>
</reference>
<organism evidence="2 3">
    <name type="scientific">Kangsaoukella pontilimi</name>
    <dbReference type="NCBI Taxonomy" id="2691042"/>
    <lineage>
        <taxon>Bacteria</taxon>
        <taxon>Pseudomonadati</taxon>
        <taxon>Pseudomonadota</taxon>
        <taxon>Alphaproteobacteria</taxon>
        <taxon>Rhodobacterales</taxon>
        <taxon>Paracoccaceae</taxon>
        <taxon>Kangsaoukella</taxon>
    </lineage>
</organism>
<name>A0A7C9IJE1_9RHOB</name>
<feature type="domain" description="NAD-dependent epimerase/dehydratase" evidence="1">
    <location>
        <begin position="5"/>
        <end position="188"/>
    </location>
</feature>
<accession>A0A7C9IJE1</accession>
<evidence type="ECO:0000259" key="1">
    <source>
        <dbReference type="Pfam" id="PF01370"/>
    </source>
</evidence>
<dbReference type="SUPFAM" id="SSF51735">
    <property type="entry name" value="NAD(P)-binding Rossmann-fold domains"/>
    <property type="match status" value="1"/>
</dbReference>